<comment type="caution">
    <text evidence="1">The sequence shown here is derived from an EMBL/GenBank/DDBJ whole genome shotgun (WGS) entry which is preliminary data.</text>
</comment>
<keyword evidence="2" id="KW-1185">Reference proteome</keyword>
<accession>A0A4R4YMW1</accession>
<dbReference type="AlphaFoldDB" id="A0A4R4YMW1"/>
<evidence type="ECO:0000313" key="2">
    <source>
        <dbReference type="Proteomes" id="UP000295302"/>
    </source>
</evidence>
<dbReference type="SUPFAM" id="SSF55729">
    <property type="entry name" value="Acyl-CoA N-acyltransferases (Nat)"/>
    <property type="match status" value="1"/>
</dbReference>
<gene>
    <name evidence="1" type="ORF">E1286_21095</name>
</gene>
<dbReference type="Gene3D" id="3.40.630.30">
    <property type="match status" value="1"/>
</dbReference>
<sequence>MRTRGIQRVEWQAVAGNVRSLNVARRLGMSREGVLRQVYPRGGRVDVEVWSLLADEWRG</sequence>
<dbReference type="GO" id="GO:0008999">
    <property type="term" value="F:protein-N-terminal-alanine acetyltransferase activity"/>
    <property type="evidence" value="ECO:0007669"/>
    <property type="project" value="TreeGrafter"/>
</dbReference>
<reference evidence="1 2" key="1">
    <citation type="submission" date="2019-03" db="EMBL/GenBank/DDBJ databases">
        <title>Draft genome sequences of novel Actinobacteria.</title>
        <authorList>
            <person name="Sahin N."/>
            <person name="Ay H."/>
            <person name="Saygin H."/>
        </authorList>
    </citation>
    <scope>NUCLEOTIDE SEQUENCE [LARGE SCALE GENOMIC DNA]</scope>
    <source>
        <strain evidence="1 2">CH32</strain>
    </source>
</reference>
<proteinExistence type="predicted"/>
<dbReference type="InterPro" id="IPR016181">
    <property type="entry name" value="Acyl_CoA_acyltransferase"/>
</dbReference>
<dbReference type="EMBL" id="SMKQ01000062">
    <property type="protein sequence ID" value="TDD46361.1"/>
    <property type="molecule type" value="Genomic_DNA"/>
</dbReference>
<keyword evidence="1" id="KW-0808">Transferase</keyword>
<dbReference type="GO" id="GO:1990189">
    <property type="term" value="F:protein N-terminal-serine acetyltransferase activity"/>
    <property type="evidence" value="ECO:0007669"/>
    <property type="project" value="TreeGrafter"/>
</dbReference>
<dbReference type="OrthoDB" id="5191051at2"/>
<organism evidence="1 2">
    <name type="scientific">Nonomuraea terrae</name>
    <dbReference type="NCBI Taxonomy" id="2530383"/>
    <lineage>
        <taxon>Bacteria</taxon>
        <taxon>Bacillati</taxon>
        <taxon>Actinomycetota</taxon>
        <taxon>Actinomycetes</taxon>
        <taxon>Streptosporangiales</taxon>
        <taxon>Streptosporangiaceae</taxon>
        <taxon>Nonomuraea</taxon>
    </lineage>
</organism>
<evidence type="ECO:0000313" key="1">
    <source>
        <dbReference type="EMBL" id="TDD46361.1"/>
    </source>
</evidence>
<dbReference type="Proteomes" id="UP000295302">
    <property type="component" value="Unassembled WGS sequence"/>
</dbReference>
<dbReference type="GO" id="GO:0005737">
    <property type="term" value="C:cytoplasm"/>
    <property type="evidence" value="ECO:0007669"/>
    <property type="project" value="TreeGrafter"/>
</dbReference>
<dbReference type="PANTHER" id="PTHR43441">
    <property type="entry name" value="RIBOSOMAL-PROTEIN-SERINE ACETYLTRANSFERASE"/>
    <property type="match status" value="1"/>
</dbReference>
<dbReference type="RefSeq" id="WP_132615096.1">
    <property type="nucleotide sequence ID" value="NZ_SMKQ01000062.1"/>
</dbReference>
<name>A0A4R4YMW1_9ACTN</name>
<protein>
    <submittedName>
        <fullName evidence="1">N-acetyltransferase</fullName>
    </submittedName>
</protein>
<dbReference type="InterPro" id="IPR051908">
    <property type="entry name" value="Ribosomal_N-acetyltransferase"/>
</dbReference>
<dbReference type="PANTHER" id="PTHR43441:SF10">
    <property type="entry name" value="ACETYLTRANSFERASE"/>
    <property type="match status" value="1"/>
</dbReference>